<evidence type="ECO:0000313" key="3">
    <source>
        <dbReference type="Proteomes" id="UP001054945"/>
    </source>
</evidence>
<evidence type="ECO:0000256" key="1">
    <source>
        <dbReference type="SAM" id="Phobius"/>
    </source>
</evidence>
<organism evidence="2 3">
    <name type="scientific">Caerostris extrusa</name>
    <name type="common">Bark spider</name>
    <name type="synonym">Caerostris bankana</name>
    <dbReference type="NCBI Taxonomy" id="172846"/>
    <lineage>
        <taxon>Eukaryota</taxon>
        <taxon>Metazoa</taxon>
        <taxon>Ecdysozoa</taxon>
        <taxon>Arthropoda</taxon>
        <taxon>Chelicerata</taxon>
        <taxon>Arachnida</taxon>
        <taxon>Araneae</taxon>
        <taxon>Araneomorphae</taxon>
        <taxon>Entelegynae</taxon>
        <taxon>Araneoidea</taxon>
        <taxon>Araneidae</taxon>
        <taxon>Caerostris</taxon>
    </lineage>
</organism>
<keyword evidence="1" id="KW-1133">Transmembrane helix</keyword>
<dbReference type="AlphaFoldDB" id="A0AAV4M810"/>
<reference evidence="2 3" key="1">
    <citation type="submission" date="2021-06" db="EMBL/GenBank/DDBJ databases">
        <title>Caerostris extrusa draft genome.</title>
        <authorList>
            <person name="Kono N."/>
            <person name="Arakawa K."/>
        </authorList>
    </citation>
    <scope>NUCLEOTIDE SEQUENCE [LARGE SCALE GENOMIC DNA]</scope>
</reference>
<accession>A0AAV4M810</accession>
<protein>
    <submittedName>
        <fullName evidence="2">Uncharacterized protein</fullName>
    </submittedName>
</protein>
<dbReference type="EMBL" id="BPLR01019505">
    <property type="protein sequence ID" value="GIX68587.1"/>
    <property type="molecule type" value="Genomic_DNA"/>
</dbReference>
<keyword evidence="3" id="KW-1185">Reference proteome</keyword>
<name>A0AAV4M810_CAEEX</name>
<comment type="caution">
    <text evidence="2">The sequence shown here is derived from an EMBL/GenBank/DDBJ whole genome shotgun (WGS) entry which is preliminary data.</text>
</comment>
<sequence>MWLCFISIAKDEWAGLVVLSLQLWIYITVFQSRTRIRLLTEDLTEYRTCSAAANQAAATAREIVLSLPGWFQAVPAS</sequence>
<proteinExistence type="predicted"/>
<gene>
    <name evidence="2" type="ORF">CEXT_296261</name>
</gene>
<keyword evidence="1" id="KW-0812">Transmembrane</keyword>
<keyword evidence="1" id="KW-0472">Membrane</keyword>
<feature type="transmembrane region" description="Helical" evidence="1">
    <location>
        <begin position="12"/>
        <end position="30"/>
    </location>
</feature>
<dbReference type="Proteomes" id="UP001054945">
    <property type="component" value="Unassembled WGS sequence"/>
</dbReference>
<evidence type="ECO:0000313" key="2">
    <source>
        <dbReference type="EMBL" id="GIX68587.1"/>
    </source>
</evidence>